<dbReference type="STRING" id="1238182.C882_1392"/>
<dbReference type="EMBL" id="ANHY01000019">
    <property type="protein sequence ID" value="EKV27546.1"/>
    <property type="molecule type" value="Genomic_DNA"/>
</dbReference>
<comment type="caution">
    <text evidence="2">The sequence shown here is derived from an EMBL/GenBank/DDBJ whole genome shotgun (WGS) entry which is preliminary data.</text>
</comment>
<dbReference type="PANTHER" id="PTHR34599">
    <property type="entry name" value="PEROXIDASE-RELATED"/>
    <property type="match status" value="1"/>
</dbReference>
<dbReference type="AlphaFoldDB" id="K9HFY7"/>
<reference evidence="2 3" key="1">
    <citation type="journal article" date="2013" name="Genome Announc.">
        <title>Draft Genome Sequence of an Alphaproteobacterium, Caenispirillum salinarum AK4(T), Isolated from a Solar Saltern.</title>
        <authorList>
            <person name="Khatri I."/>
            <person name="Singh A."/>
            <person name="Korpole S."/>
            <person name="Pinnaka A.K."/>
            <person name="Subramanian S."/>
        </authorList>
    </citation>
    <scope>NUCLEOTIDE SEQUENCE [LARGE SCALE GENOMIC DNA]</scope>
    <source>
        <strain evidence="2 3">AK4</strain>
    </source>
</reference>
<feature type="region of interest" description="Disordered" evidence="1">
    <location>
        <begin position="1"/>
        <end position="51"/>
    </location>
</feature>
<name>K9HFY7_9PROT</name>
<dbReference type="SUPFAM" id="SSF48317">
    <property type="entry name" value="Acid phosphatase/Vanadium-dependent haloperoxidase"/>
    <property type="match status" value="1"/>
</dbReference>
<dbReference type="Proteomes" id="UP000009881">
    <property type="component" value="Unassembled WGS sequence"/>
</dbReference>
<dbReference type="eggNOG" id="COG0671">
    <property type="taxonomic scope" value="Bacteria"/>
</dbReference>
<dbReference type="CDD" id="cd03398">
    <property type="entry name" value="PAP2_haloperoxidase"/>
    <property type="match status" value="1"/>
</dbReference>
<dbReference type="InterPro" id="IPR036938">
    <property type="entry name" value="PAP2/HPO_sf"/>
</dbReference>
<gene>
    <name evidence="2" type="ORF">C882_1392</name>
</gene>
<dbReference type="RefSeq" id="WP_009542048.1">
    <property type="nucleotide sequence ID" value="NZ_ANHY01000019.1"/>
</dbReference>
<evidence type="ECO:0000313" key="3">
    <source>
        <dbReference type="Proteomes" id="UP000009881"/>
    </source>
</evidence>
<dbReference type="InterPro" id="IPR016119">
    <property type="entry name" value="Br/Cl_peroxidase_C"/>
</dbReference>
<dbReference type="OrthoDB" id="7793240at2"/>
<dbReference type="Gene3D" id="1.10.606.10">
    <property type="entry name" value="Vanadium-containing Chloroperoxidase, domain 2"/>
    <property type="match status" value="1"/>
</dbReference>
<evidence type="ECO:0000256" key="1">
    <source>
        <dbReference type="SAM" id="MobiDB-lite"/>
    </source>
</evidence>
<dbReference type="InterPro" id="IPR052559">
    <property type="entry name" value="V-haloperoxidase"/>
</dbReference>
<proteinExistence type="predicted"/>
<sequence>MPEDVKQMPQQGQGPAASTRHDDARDLRERGAAMAHGRAPHDHDYEADPAPDDLATWRFTKGLTGRDSEGVLDPDRYRTFAAMLRDLRTGMVFGQATGRIAWGGPQASPYQHVETVLGGLAGGRKMVNPLAGMAFDLQGADAHDFSIPQPPGHTAGSVAERDWEMAELYWMAHLRDVPFTAWDNSVEIMRAAQALEHPSKPPTVCTTLTSRSLFRGLTGGDHAGPYISQFLLRDIPYGTLDIQQRNRAAPRGKDYMTDWQSWLDVQNGTDVYPGYKALNERRYLSCLRDLATYVHFDQLYEAYLNAALIMVSNPNEFPLKPGLGYGAADKQQGFGTLGGPHILSLVTEIATRALKAVWFQKWYVHRRMRPEEFGGRIYAQIHKGRNFGISITGPLEAALEPFDGRELLPMAFPEGSPTHPAYGAGHATVAGACVTILKAFFAEDQPIQNAVQANALGDALEPYLGGDLLAMTVGGELNKLAANISIGRNAAGVHWRSDYTESIILGERIALTVLQEQSLCLAETGAAFSLTLYDGTPITIENGDILAGGQPYEIQRVRTTFGAPCTA</sequence>
<dbReference type="GO" id="GO:0004601">
    <property type="term" value="F:peroxidase activity"/>
    <property type="evidence" value="ECO:0007669"/>
    <property type="project" value="InterPro"/>
</dbReference>
<dbReference type="PATRIC" id="fig|1238182.3.peg.3606"/>
<keyword evidence="3" id="KW-1185">Reference proteome</keyword>
<accession>K9HFY7</accession>
<evidence type="ECO:0000313" key="2">
    <source>
        <dbReference type="EMBL" id="EKV27546.1"/>
    </source>
</evidence>
<organism evidence="2 3">
    <name type="scientific">Caenispirillum salinarum AK4</name>
    <dbReference type="NCBI Taxonomy" id="1238182"/>
    <lineage>
        <taxon>Bacteria</taxon>
        <taxon>Pseudomonadati</taxon>
        <taxon>Pseudomonadota</taxon>
        <taxon>Alphaproteobacteria</taxon>
        <taxon>Rhodospirillales</taxon>
        <taxon>Novispirillaceae</taxon>
        <taxon>Caenispirillum</taxon>
    </lineage>
</organism>
<protein>
    <submittedName>
        <fullName evidence="2">Phosphoesterase</fullName>
    </submittedName>
</protein>
<dbReference type="PANTHER" id="PTHR34599:SF1">
    <property type="entry name" value="PHOSPHATIDIC ACID PHOSPHATASE TYPE 2_HALOPEROXIDASE DOMAIN-CONTAINING PROTEIN"/>
    <property type="match status" value="1"/>
</dbReference>
<feature type="compositionally biased region" description="Basic and acidic residues" evidence="1">
    <location>
        <begin position="19"/>
        <end position="31"/>
    </location>
</feature>